<evidence type="ECO:0000313" key="5">
    <source>
        <dbReference type="EMBL" id="SDF74382.1"/>
    </source>
</evidence>
<evidence type="ECO:0000256" key="2">
    <source>
        <dbReference type="PIRSR" id="PIRSR640198-2"/>
    </source>
</evidence>
<dbReference type="GO" id="GO:0005524">
    <property type="term" value="F:ATP binding"/>
    <property type="evidence" value="ECO:0007669"/>
    <property type="project" value="UniProtKB-KW"/>
</dbReference>
<dbReference type="PANTHER" id="PTHR13504">
    <property type="entry name" value="FIDO DOMAIN-CONTAINING PROTEIN DDB_G0283145"/>
    <property type="match status" value="1"/>
</dbReference>
<dbReference type="OrthoDB" id="9813719at2"/>
<dbReference type="PANTHER" id="PTHR13504:SF38">
    <property type="entry name" value="FIDO DOMAIN-CONTAINING PROTEIN"/>
    <property type="match status" value="1"/>
</dbReference>
<accession>A0A1G7NK84</accession>
<evidence type="ECO:0000313" key="7">
    <source>
        <dbReference type="Proteomes" id="UP000436801"/>
    </source>
</evidence>
<dbReference type="SUPFAM" id="SSF140931">
    <property type="entry name" value="Fic-like"/>
    <property type="match status" value="1"/>
</dbReference>
<evidence type="ECO:0000313" key="4">
    <source>
        <dbReference type="EMBL" id="MWC43261.1"/>
    </source>
</evidence>
<feature type="active site" evidence="1">
    <location>
        <position position="333"/>
    </location>
</feature>
<dbReference type="EMBL" id="WSUT01000005">
    <property type="protein sequence ID" value="MWC43261.1"/>
    <property type="molecule type" value="Genomic_DNA"/>
</dbReference>
<evidence type="ECO:0000313" key="6">
    <source>
        <dbReference type="Proteomes" id="UP000323502"/>
    </source>
</evidence>
<gene>
    <name evidence="4" type="ORF">GQR91_06235</name>
    <name evidence="5" type="ORF">SAMN05216557_105195</name>
</gene>
<feature type="domain" description="Fido" evidence="3">
    <location>
        <begin position="245"/>
        <end position="396"/>
    </location>
</feature>
<dbReference type="InterPro" id="IPR040198">
    <property type="entry name" value="Fido_containing"/>
</dbReference>
<reference evidence="4 7" key="2">
    <citation type="submission" date="2019-12" db="EMBL/GenBank/DDBJ databases">
        <authorList>
            <person name="Zheng J."/>
        </authorList>
    </citation>
    <scope>NUCLEOTIDE SEQUENCE [LARGE SCALE GENOMIC DNA]</scope>
    <source>
        <strain evidence="4 7">DSM 27347</strain>
    </source>
</reference>
<dbReference type="Gene3D" id="1.10.3290.10">
    <property type="entry name" value="Fido-like domain"/>
    <property type="match status" value="1"/>
</dbReference>
<dbReference type="PROSITE" id="PS51459">
    <property type="entry name" value="FIDO"/>
    <property type="match status" value="1"/>
</dbReference>
<dbReference type="RefSeq" id="WP_149682781.1">
    <property type="nucleotide sequence ID" value="NZ_JACIEY010000007.1"/>
</dbReference>
<dbReference type="Proteomes" id="UP000323502">
    <property type="component" value="Unassembled WGS sequence"/>
</dbReference>
<evidence type="ECO:0000256" key="1">
    <source>
        <dbReference type="PIRSR" id="PIRSR640198-1"/>
    </source>
</evidence>
<sequence>MGADLPGRPLGAQLLGYSALIDAYQLECPPPRQLTAIAAVGQKTTIMREGVEWVLLPRSARLRVPDAPIEHLGVALKHEGVDLRVIDRLFRRDVRAELGAYIDANRAGLYTRRAWFLYEWMTGHRLLIEEPYGAQYVPLLDPNMYIGRRPTRSSRHKVDNNLTGERGFCPLIRRTERLAIGRVEQLVAEAKAIVAGADPAVLRRAVGFMLLNESKGSFGIEGETPPRNRLERWGRLIAEAGGIDLNLDTLNGLHRSLLDPKQRFVTYGLRTEHGFVGRHDDFTQPIPDHISARPDDVPSLLDGLFQAYALLKSRRYDPVLTAAIIGFGFVFIHPFTDGNGRLHRFLIQKALVDMKFNPDGVVLPVSAAILQDLLGYRAALEDYSVPTLQGIEWEPDQDGNVRVTNDTAYLYRYFDATRQAEYLLDRIEQTVRFSLPAELAYLHRFDEAKRLIAQVADMPDRLVSLFIQFCNQNEGRLSRQKRDIFFAELTDAEVSALEAAVEASGIGGLAH</sequence>
<protein>
    <submittedName>
        <fullName evidence="4">Cell filamentation protein Fic</fullName>
    </submittedName>
    <submittedName>
        <fullName evidence="5">Fic/DOC family protein</fullName>
    </submittedName>
</protein>
<organism evidence="5 6">
    <name type="scientific">Sphingomonas carotinifaciens</name>
    <dbReference type="NCBI Taxonomy" id="1166323"/>
    <lineage>
        <taxon>Bacteria</taxon>
        <taxon>Pseudomonadati</taxon>
        <taxon>Pseudomonadota</taxon>
        <taxon>Alphaproteobacteria</taxon>
        <taxon>Sphingomonadales</taxon>
        <taxon>Sphingomonadaceae</taxon>
        <taxon>Sphingomonas</taxon>
    </lineage>
</organism>
<keyword evidence="2" id="KW-0067">ATP-binding</keyword>
<dbReference type="Proteomes" id="UP000436801">
    <property type="component" value="Unassembled WGS sequence"/>
</dbReference>
<dbReference type="Pfam" id="PF02661">
    <property type="entry name" value="Fic"/>
    <property type="match status" value="1"/>
</dbReference>
<name>A0A1G7NK84_9SPHN</name>
<dbReference type="InterPro" id="IPR036597">
    <property type="entry name" value="Fido-like_dom_sf"/>
</dbReference>
<keyword evidence="6" id="KW-1185">Reference proteome</keyword>
<evidence type="ECO:0000259" key="3">
    <source>
        <dbReference type="PROSITE" id="PS51459"/>
    </source>
</evidence>
<proteinExistence type="predicted"/>
<dbReference type="EMBL" id="FNBI01000005">
    <property type="protein sequence ID" value="SDF74382.1"/>
    <property type="molecule type" value="Genomic_DNA"/>
</dbReference>
<reference evidence="5 6" key="1">
    <citation type="submission" date="2016-10" db="EMBL/GenBank/DDBJ databases">
        <authorList>
            <person name="Varghese N."/>
            <person name="Submissions S."/>
        </authorList>
    </citation>
    <scope>NUCLEOTIDE SEQUENCE [LARGE SCALE GENOMIC DNA]</scope>
    <source>
        <strain evidence="5 6">S7-754</strain>
    </source>
</reference>
<feature type="binding site" evidence="2">
    <location>
        <begin position="337"/>
        <end position="344"/>
    </location>
    <ligand>
        <name>ATP</name>
        <dbReference type="ChEBI" id="CHEBI:30616"/>
    </ligand>
</feature>
<keyword evidence="2" id="KW-0547">Nucleotide-binding</keyword>
<dbReference type="InterPro" id="IPR003812">
    <property type="entry name" value="Fido"/>
</dbReference>
<dbReference type="AlphaFoldDB" id="A0A1G7NK84"/>